<dbReference type="PANTHER" id="PTHR21510:SF16">
    <property type="entry name" value="PROTEIN AKNAD1"/>
    <property type="match status" value="1"/>
</dbReference>
<feature type="region of interest" description="Disordered" evidence="1">
    <location>
        <begin position="1"/>
        <end position="38"/>
    </location>
</feature>
<sequence length="968" mass="108048">MSSIEDLDSSSYLNGSGSKITVDGDELKAHSDATDDESDIAEVPEALLWKKSFEHHILIDIGSDGGSQFVDRQDSFIFRFSQDSAEDDTLCITDDTDNFSFFDNGKDEEHHEKNCENPNKLDQVDQMKDSVLSLSEQKPNTQENMSQDCGNATDKQERSYEMLDMSIRHVASDNELLKLASLHMPLALSDVTCSPNPQSNSGENYRIHIMGDCERIVKTECEQIVKSVQNTSANEVKLKEVMDSPNKCDMDKLESPQTKISGMLLQHFTEDDQSIKFIEAETLTETSLTESMEETIHSQKSCTQKGEEFTKFEVEGPPKYNIANESFSEKTFLTEMELKQSEETCCMDNIDLEEEESELENTPPSPKVKDNDCLQNQKIKLVRASSFNRLKYGQGQVHYPLPDFSKVAPRIKIPKGSAMTETVKPSSSNFKRAVSSPGLLSKCSPSSQSMVDVVKKVLDTMQPNYALAFRDGQEADADLQQIPIQIPLGIMNAEITSDFHSMSSSKIIPNTDHHGSTPRLPELSLSVLTERKETHLGNMNIRDGSRMVPTEGEKMAESLKEMINLLTLKVEEFKHCLGNGALIIEEQQQVFKSLMAIQDKLERSYISQKEWHRTLELRKDMGKCKNIGDFDPEKQVEGEIFKLGMLLEDIREQIDENIRCQPFLQSSPSATILRSPSPTAVLSQTPLLEPQIPLLPETDKSLPGSEAVHHSPKPFQAATESFPLLPEEAHLSSTKFCSPGSPCLKIDLRNKPDSVSLNDAMQLADLSAGSTIDHWTNSVYSESSGANGHKGTDSDESSGSLSASPCGLHYRSPKSRQSHNLSERCCRFCSDKHSTAEEDLMSVASEEEDEHPSRRVIHEFPTCPHNVSSCSLPASSNYPSQMASAHVQRDSCLSDSALLSSRLYRRPTSITNPSLQNAYSRYRSADLDKTLNRAIEAAESMKKTTERMAKILSAELSRTETYRKMQGF</sequence>
<proteinExistence type="predicted"/>
<comment type="caution">
    <text evidence="2">The sequence shown here is derived from an EMBL/GenBank/DDBJ whole genome shotgun (WGS) entry which is preliminary data.</text>
</comment>
<keyword evidence="3" id="KW-1185">Reference proteome</keyword>
<dbReference type="InterPro" id="IPR052655">
    <property type="entry name" value="AKNA_Centrosome-Trans_reg"/>
</dbReference>
<evidence type="ECO:0000313" key="2">
    <source>
        <dbReference type="EMBL" id="MBN3290494.1"/>
    </source>
</evidence>
<feature type="non-terminal residue" evidence="2">
    <location>
        <position position="968"/>
    </location>
</feature>
<feature type="compositionally biased region" description="Polar residues" evidence="1">
    <location>
        <begin position="9"/>
        <end position="19"/>
    </location>
</feature>
<name>A0ABS2YWC5_POLSE</name>
<feature type="region of interest" description="Disordered" evidence="1">
    <location>
        <begin position="782"/>
        <end position="804"/>
    </location>
</feature>
<dbReference type="PANTHER" id="PTHR21510">
    <property type="entry name" value="AKNA DOMAIN-CONTAINING PROTEIN"/>
    <property type="match status" value="1"/>
</dbReference>
<gene>
    <name evidence="2" type="primary">Aknad1</name>
    <name evidence="2" type="ORF">GTO92_0015114</name>
</gene>
<protein>
    <submittedName>
        <fullName evidence="2">AKND1 protein</fullName>
    </submittedName>
</protein>
<feature type="non-terminal residue" evidence="2">
    <location>
        <position position="1"/>
    </location>
</feature>
<evidence type="ECO:0000313" key="3">
    <source>
        <dbReference type="Proteomes" id="UP001166052"/>
    </source>
</evidence>
<evidence type="ECO:0000256" key="1">
    <source>
        <dbReference type="SAM" id="MobiDB-lite"/>
    </source>
</evidence>
<dbReference type="Proteomes" id="UP001166052">
    <property type="component" value="Unassembled WGS sequence"/>
</dbReference>
<dbReference type="EMBL" id="JAAWVN010008517">
    <property type="protein sequence ID" value="MBN3290494.1"/>
    <property type="molecule type" value="Genomic_DNA"/>
</dbReference>
<accession>A0ABS2YWC5</accession>
<reference evidence="2" key="1">
    <citation type="journal article" date="2021" name="Cell">
        <title>Tracing the genetic footprints of vertebrate landing in non-teleost ray-finned fishes.</title>
        <authorList>
            <person name="Bi X."/>
            <person name="Wang K."/>
            <person name="Yang L."/>
            <person name="Pan H."/>
            <person name="Jiang H."/>
            <person name="Wei Q."/>
            <person name="Fang M."/>
            <person name="Yu H."/>
            <person name="Zhu C."/>
            <person name="Cai Y."/>
            <person name="He Y."/>
            <person name="Gan X."/>
            <person name="Zeng H."/>
            <person name="Yu D."/>
            <person name="Zhu Y."/>
            <person name="Jiang H."/>
            <person name="Qiu Q."/>
            <person name="Yang H."/>
            <person name="Zhang Y.E."/>
            <person name="Wang W."/>
            <person name="Zhu M."/>
            <person name="He S."/>
            <person name="Zhang G."/>
        </authorList>
    </citation>
    <scope>NUCLEOTIDE SEQUENCE</scope>
    <source>
        <strain evidence="2">Bchr_001</strain>
    </source>
</reference>
<organism evidence="2 3">
    <name type="scientific">Polypterus senegalus</name>
    <name type="common">Senegal bichir</name>
    <dbReference type="NCBI Taxonomy" id="55291"/>
    <lineage>
        <taxon>Eukaryota</taxon>
        <taxon>Metazoa</taxon>
        <taxon>Chordata</taxon>
        <taxon>Craniata</taxon>
        <taxon>Vertebrata</taxon>
        <taxon>Euteleostomi</taxon>
        <taxon>Actinopterygii</taxon>
        <taxon>Polypteriformes</taxon>
        <taxon>Polypteridae</taxon>
        <taxon>Polypterus</taxon>
    </lineage>
</organism>